<sequence length="132" mass="15206">MNLKSFPHEQFQSLISLEKLAIRDCPSMYYSFPCGVWPRNLTKLMIGCLNKPMSEWGPQNYLTSLVELKGGFICGGRGCEEYYYYSIIIIIIIITIIIFSSSTISRFSNTQWFYGCEIIFRGLKTPFLPSKT</sequence>
<comment type="caution">
    <text evidence="2">The sequence shown here is derived from an EMBL/GenBank/DDBJ whole genome shotgun (WGS) entry which is preliminary data.</text>
</comment>
<dbReference type="EMBL" id="NBSK02000001">
    <property type="protein sequence ID" value="KAJ0224667.1"/>
    <property type="molecule type" value="Genomic_DNA"/>
</dbReference>
<evidence type="ECO:0000313" key="3">
    <source>
        <dbReference type="Proteomes" id="UP000235145"/>
    </source>
</evidence>
<keyword evidence="3" id="KW-1185">Reference proteome</keyword>
<keyword evidence="1" id="KW-0812">Transmembrane</keyword>
<proteinExistence type="predicted"/>
<organism evidence="2 3">
    <name type="scientific">Lactuca sativa</name>
    <name type="common">Garden lettuce</name>
    <dbReference type="NCBI Taxonomy" id="4236"/>
    <lineage>
        <taxon>Eukaryota</taxon>
        <taxon>Viridiplantae</taxon>
        <taxon>Streptophyta</taxon>
        <taxon>Embryophyta</taxon>
        <taxon>Tracheophyta</taxon>
        <taxon>Spermatophyta</taxon>
        <taxon>Magnoliopsida</taxon>
        <taxon>eudicotyledons</taxon>
        <taxon>Gunneridae</taxon>
        <taxon>Pentapetalae</taxon>
        <taxon>asterids</taxon>
        <taxon>campanulids</taxon>
        <taxon>Asterales</taxon>
        <taxon>Asteraceae</taxon>
        <taxon>Cichorioideae</taxon>
        <taxon>Cichorieae</taxon>
        <taxon>Lactucinae</taxon>
        <taxon>Lactuca</taxon>
    </lineage>
</organism>
<dbReference type="Proteomes" id="UP000235145">
    <property type="component" value="Unassembled WGS sequence"/>
</dbReference>
<keyword evidence="1" id="KW-1133">Transmembrane helix</keyword>
<evidence type="ECO:0000256" key="1">
    <source>
        <dbReference type="SAM" id="Phobius"/>
    </source>
</evidence>
<accession>A0A9R1WKY1</accession>
<dbReference type="AlphaFoldDB" id="A0A9R1WKY1"/>
<feature type="transmembrane region" description="Helical" evidence="1">
    <location>
        <begin position="82"/>
        <end position="99"/>
    </location>
</feature>
<protein>
    <submittedName>
        <fullName evidence="2">Uncharacterized protein</fullName>
    </submittedName>
</protein>
<evidence type="ECO:0000313" key="2">
    <source>
        <dbReference type="EMBL" id="KAJ0224667.1"/>
    </source>
</evidence>
<reference evidence="2 3" key="1">
    <citation type="journal article" date="2017" name="Nat. Commun.">
        <title>Genome assembly with in vitro proximity ligation data and whole-genome triplication in lettuce.</title>
        <authorList>
            <person name="Reyes-Chin-Wo S."/>
            <person name="Wang Z."/>
            <person name="Yang X."/>
            <person name="Kozik A."/>
            <person name="Arikit S."/>
            <person name="Song C."/>
            <person name="Xia L."/>
            <person name="Froenicke L."/>
            <person name="Lavelle D.O."/>
            <person name="Truco M.J."/>
            <person name="Xia R."/>
            <person name="Zhu S."/>
            <person name="Xu C."/>
            <person name="Xu H."/>
            <person name="Xu X."/>
            <person name="Cox K."/>
            <person name="Korf I."/>
            <person name="Meyers B.C."/>
            <person name="Michelmore R.W."/>
        </authorList>
    </citation>
    <scope>NUCLEOTIDE SEQUENCE [LARGE SCALE GENOMIC DNA]</scope>
    <source>
        <strain evidence="3">cv. Salinas</strain>
        <tissue evidence="2">Seedlings</tissue>
    </source>
</reference>
<gene>
    <name evidence="2" type="ORF">LSAT_V11C100038900</name>
</gene>
<keyword evidence="1" id="KW-0472">Membrane</keyword>
<name>A0A9R1WKY1_LACSA</name>